<dbReference type="Pfam" id="PF06011">
    <property type="entry name" value="TRP"/>
    <property type="match status" value="1"/>
</dbReference>
<dbReference type="Pfam" id="PF14558">
    <property type="entry name" value="TRP_N"/>
    <property type="match status" value="1"/>
</dbReference>
<feature type="transmembrane region" description="Helical" evidence="8">
    <location>
        <begin position="196"/>
        <end position="221"/>
    </location>
</feature>
<gene>
    <name evidence="11" type="ORF">CBYS24578_00014932</name>
</gene>
<dbReference type="OrthoDB" id="5377623at2759"/>
<comment type="subcellular location">
    <subcellularLocation>
        <location evidence="1">Membrane</location>
        <topology evidence="1">Multi-pass membrane protein</topology>
    </subcellularLocation>
</comment>
<dbReference type="InterPro" id="IPR040241">
    <property type="entry name" value="TRP_Flc/Pkd2-like"/>
</dbReference>
<dbReference type="AlphaFoldDB" id="A0A9N9Y140"/>
<evidence type="ECO:0000256" key="8">
    <source>
        <dbReference type="SAM" id="Phobius"/>
    </source>
</evidence>
<evidence type="ECO:0000256" key="2">
    <source>
        <dbReference type="ARBA" id="ARBA00010642"/>
    </source>
</evidence>
<dbReference type="PANTHER" id="PTHR31145:SF7">
    <property type="entry name" value="TRP-LIKE ION CHANNEL"/>
    <property type="match status" value="1"/>
</dbReference>
<evidence type="ECO:0000256" key="6">
    <source>
        <dbReference type="ARBA" id="ARBA00023136"/>
    </source>
</evidence>
<feature type="compositionally biased region" description="Polar residues" evidence="7">
    <location>
        <begin position="799"/>
        <end position="823"/>
    </location>
</feature>
<organism evidence="11 12">
    <name type="scientific">Clonostachys byssicola</name>
    <dbReference type="NCBI Taxonomy" id="160290"/>
    <lineage>
        <taxon>Eukaryota</taxon>
        <taxon>Fungi</taxon>
        <taxon>Dikarya</taxon>
        <taxon>Ascomycota</taxon>
        <taxon>Pezizomycotina</taxon>
        <taxon>Sordariomycetes</taxon>
        <taxon>Hypocreomycetidae</taxon>
        <taxon>Hypocreales</taxon>
        <taxon>Bionectriaceae</taxon>
        <taxon>Clonostachys</taxon>
    </lineage>
</organism>
<evidence type="ECO:0000313" key="11">
    <source>
        <dbReference type="EMBL" id="CAG9987638.1"/>
    </source>
</evidence>
<evidence type="ECO:0000256" key="9">
    <source>
        <dbReference type="SAM" id="SignalP"/>
    </source>
</evidence>
<feature type="transmembrane region" description="Helical" evidence="8">
    <location>
        <begin position="389"/>
        <end position="415"/>
    </location>
</feature>
<feature type="transmembrane region" description="Helical" evidence="8">
    <location>
        <begin position="675"/>
        <end position="700"/>
    </location>
</feature>
<proteinExistence type="inferred from homology"/>
<dbReference type="PANTHER" id="PTHR31145">
    <property type="entry name" value="INTEGRAL MEMBRANE PROTEIN (AFU_ORTHOLOGUE AFUA_7G01610)"/>
    <property type="match status" value="1"/>
</dbReference>
<sequence>MVATRLSGATVLLSLILSTFLRTTLAKNTVYIQGTGIDGVQRDLDVSRYPALYTQDFDDCLEGQSLFNITKFDAAYYADNLTVVFHLDGVTNVRNENLVLYLNIEAYGISRFNISYDPCKSGIDSMCPLNSSIPVSASAIIPVTADQVAEVPAIALDIPDVEGFARLHVFANSSRTEIGCFQAALTNGQTFSQPHVIGSILGVFTFFAVVASFVTAAYGVSLTHMRTHYAHSFSVLVVFETFQSIFFSGALTLSWPSVLPAWWSNFAWSAGMFTTTRITHAILPFTGNFRNVSQVGGAGWIPLNNRGGLARQIYGRDMMLFGRDVAVDSDDSRVSSILLELEHETQYNASDPYAYNWNGGPKTPGLPLPGTWPGFGGVLSVVNMPMSEAFIIGIIWIAVVVAAVVVFIAAFKLILELLAKFKLLKTDGFDFFRSHWTGYIGAGVFRTFFIAFSVVMVLTLRQFALAGPAGPTAIAAVVFALFLFGLGSIAAYACMFRLRRGKFEVSPDTIRLERGFLFQRIPFVAATRSSKIDSGEPADQQPPVYLSLPFLQINFIEDEPHRPAVHHDEHYIKRFGWLFARYRRSRWWYFLPYMIYQFVRACFIGGAAASPLAQVYGLFIVELLAVPLIIKLSAFESNRNIVVSAWMLSISKIITTGLSIAFLPDFDLNRTATTVLGFIIIVVQAFLSVAVLVLVILGMLSSWMSLTRNSEQFPEKLERTRVTYFEHVAERSKDNRRERRRRQRLRASQQARRDHAPTPAMTETPAPSRPQSTSSFTVGQVRRVQKLEELAANFPAFDQASTSYSGPSGTNRSRSRANSTGSRFSAGGLPLPADNYPGRPRSRAHSTGSRYSNGSLHSSRSHRASWSSKDVGQWDAEMNKVERAESWRKSLQRNSIRFQPLTVPGMPLPGGSGGRPMSPARESMEDEEVKAATAADAARHPSRISEAEDEDNKRLSAEHEPRPVSPLTPSEKEGPEPAEPSKASEIH</sequence>
<dbReference type="GO" id="GO:0016020">
    <property type="term" value="C:membrane"/>
    <property type="evidence" value="ECO:0007669"/>
    <property type="project" value="UniProtKB-SubCell"/>
</dbReference>
<feature type="transmembrane region" description="Helical" evidence="8">
    <location>
        <begin position="615"/>
        <end position="634"/>
    </location>
</feature>
<feature type="compositionally biased region" description="Low complexity" evidence="7">
    <location>
        <begin position="757"/>
        <end position="766"/>
    </location>
</feature>
<reference evidence="11 12" key="2">
    <citation type="submission" date="2021-10" db="EMBL/GenBank/DDBJ databases">
        <authorList>
            <person name="Piombo E."/>
        </authorList>
    </citation>
    <scope>NUCLEOTIDE SEQUENCE [LARGE SCALE GENOMIC DNA]</scope>
</reference>
<accession>A0A9N9Y140</accession>
<evidence type="ECO:0000256" key="7">
    <source>
        <dbReference type="SAM" id="MobiDB-lite"/>
    </source>
</evidence>
<dbReference type="GO" id="GO:0055085">
    <property type="term" value="P:transmembrane transport"/>
    <property type="evidence" value="ECO:0007669"/>
    <property type="project" value="TreeGrafter"/>
</dbReference>
<feature type="transmembrane region" description="Helical" evidence="8">
    <location>
        <begin position="472"/>
        <end position="494"/>
    </location>
</feature>
<feature type="region of interest" description="Disordered" evidence="7">
    <location>
        <begin position="898"/>
        <end position="987"/>
    </location>
</feature>
<comment type="caution">
    <text evidence="11">The sequence shown here is derived from an EMBL/GenBank/DDBJ whole genome shotgun (WGS) entry which is preliminary data.</text>
</comment>
<name>A0A9N9Y140_9HYPO</name>
<keyword evidence="12" id="KW-1185">Reference proteome</keyword>
<evidence type="ECO:0000256" key="5">
    <source>
        <dbReference type="ARBA" id="ARBA00022989"/>
    </source>
</evidence>
<feature type="compositionally biased region" description="Polar residues" evidence="7">
    <location>
        <begin position="845"/>
        <end position="854"/>
    </location>
</feature>
<feature type="transmembrane region" description="Helical" evidence="8">
    <location>
        <begin position="641"/>
        <end position="663"/>
    </location>
</feature>
<feature type="domain" description="ML-like" evidence="10">
    <location>
        <begin position="50"/>
        <end position="192"/>
    </location>
</feature>
<feature type="signal peptide" evidence="9">
    <location>
        <begin position="1"/>
        <end position="26"/>
    </location>
</feature>
<dbReference type="InterPro" id="IPR010308">
    <property type="entry name" value="TRP_C"/>
</dbReference>
<evidence type="ECO:0000259" key="10">
    <source>
        <dbReference type="SMART" id="SM01320"/>
    </source>
</evidence>
<keyword evidence="6 8" id="KW-0472">Membrane</keyword>
<feature type="region of interest" description="Disordered" evidence="7">
    <location>
        <begin position="730"/>
        <end position="776"/>
    </location>
</feature>
<reference evidence="12" key="1">
    <citation type="submission" date="2019-06" db="EMBL/GenBank/DDBJ databases">
        <authorList>
            <person name="Broberg M."/>
        </authorList>
    </citation>
    <scope>NUCLEOTIDE SEQUENCE [LARGE SCALE GENOMIC DNA]</scope>
</reference>
<dbReference type="GO" id="GO:0009272">
    <property type="term" value="P:fungal-type cell wall biogenesis"/>
    <property type="evidence" value="ECO:0007669"/>
    <property type="project" value="TreeGrafter"/>
</dbReference>
<comment type="similarity">
    <text evidence="2">Belongs to the transient receptor potential (TRP) ion channel family.</text>
</comment>
<evidence type="ECO:0000256" key="4">
    <source>
        <dbReference type="ARBA" id="ARBA00022729"/>
    </source>
</evidence>
<feature type="compositionally biased region" description="Basic and acidic residues" evidence="7">
    <location>
        <begin position="937"/>
        <end position="962"/>
    </location>
</feature>
<evidence type="ECO:0000256" key="3">
    <source>
        <dbReference type="ARBA" id="ARBA00022692"/>
    </source>
</evidence>
<protein>
    <recommendedName>
        <fullName evidence="10">ML-like domain-containing protein</fullName>
    </recommendedName>
</protein>
<dbReference type="EMBL" id="CABFNO020001436">
    <property type="protein sequence ID" value="CAG9987638.1"/>
    <property type="molecule type" value="Genomic_DNA"/>
</dbReference>
<dbReference type="SMART" id="SM01320">
    <property type="entry name" value="TRP_N"/>
    <property type="match status" value="1"/>
</dbReference>
<keyword evidence="4 9" id="KW-0732">Signal</keyword>
<feature type="chain" id="PRO_5040437953" description="ML-like domain-containing protein" evidence="9">
    <location>
        <begin position="27"/>
        <end position="987"/>
    </location>
</feature>
<feature type="transmembrane region" description="Helical" evidence="8">
    <location>
        <begin position="233"/>
        <end position="255"/>
    </location>
</feature>
<feature type="transmembrane region" description="Helical" evidence="8">
    <location>
        <begin position="587"/>
        <end position="609"/>
    </location>
</feature>
<dbReference type="InterPro" id="IPR032800">
    <property type="entry name" value="TRP_N"/>
</dbReference>
<evidence type="ECO:0000313" key="12">
    <source>
        <dbReference type="Proteomes" id="UP000754883"/>
    </source>
</evidence>
<evidence type="ECO:0000256" key="1">
    <source>
        <dbReference type="ARBA" id="ARBA00004141"/>
    </source>
</evidence>
<feature type="transmembrane region" description="Helical" evidence="8">
    <location>
        <begin position="436"/>
        <end position="460"/>
    </location>
</feature>
<feature type="region of interest" description="Disordered" evidence="7">
    <location>
        <begin position="799"/>
        <end position="873"/>
    </location>
</feature>
<dbReference type="Proteomes" id="UP000754883">
    <property type="component" value="Unassembled WGS sequence"/>
</dbReference>
<keyword evidence="3 8" id="KW-0812">Transmembrane</keyword>
<keyword evidence="5 8" id="KW-1133">Transmembrane helix</keyword>